<dbReference type="RefSeq" id="WP_129117746.1">
    <property type="nucleotide sequence ID" value="NZ_BSUI01000013.1"/>
</dbReference>
<dbReference type="AlphaFoldDB" id="A0AAJ5JZ58"/>
<dbReference type="Proteomes" id="UP000308000">
    <property type="component" value="Unassembled WGS sequence"/>
</dbReference>
<dbReference type="EMBL" id="VBRC01000003">
    <property type="protein sequence ID" value="TLK29944.1"/>
    <property type="molecule type" value="Genomic_DNA"/>
</dbReference>
<keyword evidence="5" id="KW-1185">Reference proteome</keyword>
<dbReference type="CDD" id="cd06577">
    <property type="entry name" value="PASTA_pknB"/>
    <property type="match status" value="1"/>
</dbReference>
<feature type="domain" description="PASTA" evidence="1">
    <location>
        <begin position="33"/>
        <end position="98"/>
    </location>
</feature>
<sequence>MTNPSNPAGGFGRTLQELFTAAPVAGHVPVLSGPALVEVPDLTGDSVDAAQQKVRDHRLTPGVQLVETDGTVNTVRSQDPPPHTFLRPGGQVTLFVISQREPTQFEQMIDAIRQAIKPEELAKTSDVTAAVSGLARTTDVTAAVQGLAKSSEVAAAVKDLKDAINAQGGKSQTGR</sequence>
<dbReference type="PROSITE" id="PS51178">
    <property type="entry name" value="PASTA"/>
    <property type="match status" value="1"/>
</dbReference>
<proteinExistence type="predicted"/>
<dbReference type="Proteomes" id="UP000536909">
    <property type="component" value="Unassembled WGS sequence"/>
</dbReference>
<evidence type="ECO:0000313" key="3">
    <source>
        <dbReference type="EMBL" id="TLK29944.1"/>
    </source>
</evidence>
<evidence type="ECO:0000313" key="4">
    <source>
        <dbReference type="Proteomes" id="UP000308000"/>
    </source>
</evidence>
<dbReference type="InterPro" id="IPR005543">
    <property type="entry name" value="PASTA_dom"/>
</dbReference>
<evidence type="ECO:0000313" key="5">
    <source>
        <dbReference type="Proteomes" id="UP000536909"/>
    </source>
</evidence>
<dbReference type="SMART" id="SM00740">
    <property type="entry name" value="PASTA"/>
    <property type="match status" value="1"/>
</dbReference>
<organism evidence="3 4">
    <name type="scientific">Deinococcus metallilatus</name>
    <dbReference type="NCBI Taxonomy" id="1211322"/>
    <lineage>
        <taxon>Bacteria</taxon>
        <taxon>Thermotogati</taxon>
        <taxon>Deinococcota</taxon>
        <taxon>Deinococci</taxon>
        <taxon>Deinococcales</taxon>
        <taxon>Deinococcaceae</taxon>
        <taxon>Deinococcus</taxon>
    </lineage>
</organism>
<gene>
    <name evidence="3" type="ORF">FCS05_05260</name>
    <name evidence="2" type="ORF">HNQ10_001328</name>
</gene>
<protein>
    <submittedName>
        <fullName evidence="2">Beta-lactam-binding protein with PASTA domain</fullName>
    </submittedName>
    <submittedName>
        <fullName evidence="3">PASTA domain-containing protein</fullName>
    </submittedName>
</protein>
<accession>A0AAJ5JZ58</accession>
<evidence type="ECO:0000259" key="1">
    <source>
        <dbReference type="PROSITE" id="PS51178"/>
    </source>
</evidence>
<reference evidence="2 5" key="2">
    <citation type="submission" date="2020-08" db="EMBL/GenBank/DDBJ databases">
        <title>Genomic Encyclopedia of Type Strains, Phase IV (KMG-IV): sequencing the most valuable type-strain genomes for metagenomic binning, comparative biology and taxonomic classification.</title>
        <authorList>
            <person name="Goeker M."/>
        </authorList>
    </citation>
    <scope>NUCLEOTIDE SEQUENCE [LARGE SCALE GENOMIC DNA]</scope>
    <source>
        <strain evidence="2 5">DSM 105434</strain>
    </source>
</reference>
<dbReference type="EMBL" id="JACHFV010000004">
    <property type="protein sequence ID" value="MBB5294514.1"/>
    <property type="molecule type" value="Genomic_DNA"/>
</dbReference>
<dbReference type="Pfam" id="PF03793">
    <property type="entry name" value="PASTA"/>
    <property type="match status" value="1"/>
</dbReference>
<evidence type="ECO:0000313" key="2">
    <source>
        <dbReference type="EMBL" id="MBB5294514.1"/>
    </source>
</evidence>
<dbReference type="Gene3D" id="3.30.10.20">
    <property type="match status" value="1"/>
</dbReference>
<reference evidence="3 4" key="1">
    <citation type="submission" date="2019-04" db="EMBL/GenBank/DDBJ databases">
        <title>Deinococcus metalilatus MA1002 mutant No.5.</title>
        <authorList>
            <person name="Park W."/>
            <person name="Park C."/>
        </authorList>
    </citation>
    <scope>NUCLEOTIDE SEQUENCE [LARGE SCALE GENOMIC DNA]</scope>
    <source>
        <strain evidence="3 4">MA1002-m5</strain>
    </source>
</reference>
<comment type="caution">
    <text evidence="3">The sequence shown here is derived from an EMBL/GenBank/DDBJ whole genome shotgun (WGS) entry which is preliminary data.</text>
</comment>
<name>A0AAJ5JZ58_9DEIO</name>